<proteinExistence type="predicted"/>
<name>A0A0E9RK42_ANGAN</name>
<organism evidence="2">
    <name type="scientific">Anguilla anguilla</name>
    <name type="common">European freshwater eel</name>
    <name type="synonym">Muraena anguilla</name>
    <dbReference type="NCBI Taxonomy" id="7936"/>
    <lineage>
        <taxon>Eukaryota</taxon>
        <taxon>Metazoa</taxon>
        <taxon>Chordata</taxon>
        <taxon>Craniata</taxon>
        <taxon>Vertebrata</taxon>
        <taxon>Euteleostomi</taxon>
        <taxon>Actinopterygii</taxon>
        <taxon>Neopterygii</taxon>
        <taxon>Teleostei</taxon>
        <taxon>Anguilliformes</taxon>
        <taxon>Anguillidae</taxon>
        <taxon>Anguilla</taxon>
    </lineage>
</organism>
<dbReference type="EMBL" id="GBXM01079056">
    <property type="protein sequence ID" value="JAH29521.1"/>
    <property type="molecule type" value="Transcribed_RNA"/>
</dbReference>
<sequence length="54" mass="6004">MHPPPPTVLGHRTYSGGQGTARSKQRSERSPREDVNSFSSKKQKKKLVKCPANL</sequence>
<feature type="compositionally biased region" description="Basic and acidic residues" evidence="1">
    <location>
        <begin position="25"/>
        <end position="35"/>
    </location>
</feature>
<reference evidence="2" key="1">
    <citation type="submission" date="2014-11" db="EMBL/GenBank/DDBJ databases">
        <authorList>
            <person name="Amaro Gonzalez C."/>
        </authorList>
    </citation>
    <scope>NUCLEOTIDE SEQUENCE</scope>
</reference>
<reference evidence="2" key="2">
    <citation type="journal article" date="2015" name="Fish Shellfish Immunol.">
        <title>Early steps in the European eel (Anguilla anguilla)-Vibrio vulnificus interaction in the gills: Role of the RtxA13 toxin.</title>
        <authorList>
            <person name="Callol A."/>
            <person name="Pajuelo D."/>
            <person name="Ebbesson L."/>
            <person name="Teles M."/>
            <person name="MacKenzie S."/>
            <person name="Amaro C."/>
        </authorList>
    </citation>
    <scope>NUCLEOTIDE SEQUENCE</scope>
</reference>
<accession>A0A0E9RK42</accession>
<evidence type="ECO:0000313" key="2">
    <source>
        <dbReference type="EMBL" id="JAH29521.1"/>
    </source>
</evidence>
<feature type="region of interest" description="Disordered" evidence="1">
    <location>
        <begin position="1"/>
        <end position="54"/>
    </location>
</feature>
<dbReference type="AlphaFoldDB" id="A0A0E9RK42"/>
<evidence type="ECO:0000256" key="1">
    <source>
        <dbReference type="SAM" id="MobiDB-lite"/>
    </source>
</evidence>
<protein>
    <submittedName>
        <fullName evidence="2">Uncharacterized protein</fullName>
    </submittedName>
</protein>